<dbReference type="Pfam" id="PF00550">
    <property type="entry name" value="PP-binding"/>
    <property type="match status" value="1"/>
</dbReference>
<dbReference type="GO" id="GO:0031177">
    <property type="term" value="F:phosphopantetheine binding"/>
    <property type="evidence" value="ECO:0007669"/>
    <property type="project" value="TreeGrafter"/>
</dbReference>
<dbReference type="InterPro" id="IPR009081">
    <property type="entry name" value="PP-bd_ACP"/>
</dbReference>
<dbReference type="EMBL" id="JAHLJV010000115">
    <property type="protein sequence ID" value="KAK1570027.1"/>
    <property type="molecule type" value="Genomic_DNA"/>
</dbReference>
<reference evidence="2" key="1">
    <citation type="submission" date="2021-06" db="EMBL/GenBank/DDBJ databases">
        <title>Comparative genomics, transcriptomics and evolutionary studies reveal genomic signatures of adaptation to plant cell wall in hemibiotrophic fungi.</title>
        <authorList>
            <consortium name="DOE Joint Genome Institute"/>
            <person name="Baroncelli R."/>
            <person name="Diaz J.F."/>
            <person name="Benocci T."/>
            <person name="Peng M."/>
            <person name="Battaglia E."/>
            <person name="Haridas S."/>
            <person name="Andreopoulos W."/>
            <person name="Labutti K."/>
            <person name="Pangilinan J."/>
            <person name="Floch G.L."/>
            <person name="Makela M.R."/>
            <person name="Henrissat B."/>
            <person name="Grigoriev I.V."/>
            <person name="Crouch J.A."/>
            <person name="De Vries R.P."/>
            <person name="Sukno S.A."/>
            <person name="Thon M.R."/>
        </authorList>
    </citation>
    <scope>NUCLEOTIDE SEQUENCE</scope>
    <source>
        <strain evidence="2">CBS 125086</strain>
    </source>
</reference>
<dbReference type="SUPFAM" id="SSF52777">
    <property type="entry name" value="CoA-dependent acyltransferases"/>
    <property type="match status" value="2"/>
</dbReference>
<dbReference type="RefSeq" id="XP_060408209.1">
    <property type="nucleotide sequence ID" value="XM_060560391.1"/>
</dbReference>
<dbReference type="AlphaFoldDB" id="A0AAD8PMK3"/>
<dbReference type="GO" id="GO:0005737">
    <property type="term" value="C:cytoplasm"/>
    <property type="evidence" value="ECO:0007669"/>
    <property type="project" value="TreeGrafter"/>
</dbReference>
<dbReference type="InterPro" id="IPR036736">
    <property type="entry name" value="ACP-like_sf"/>
</dbReference>
<protein>
    <submittedName>
        <fullName evidence="2">Condensation domain-containing protein</fullName>
    </submittedName>
</protein>
<evidence type="ECO:0000259" key="1">
    <source>
        <dbReference type="PROSITE" id="PS50075"/>
    </source>
</evidence>
<accession>A0AAD8PMK3</accession>
<evidence type="ECO:0000313" key="2">
    <source>
        <dbReference type="EMBL" id="KAK1570027.1"/>
    </source>
</evidence>
<keyword evidence="3" id="KW-1185">Reference proteome</keyword>
<organism evidence="2 3">
    <name type="scientific">Colletotrichum navitas</name>
    <dbReference type="NCBI Taxonomy" id="681940"/>
    <lineage>
        <taxon>Eukaryota</taxon>
        <taxon>Fungi</taxon>
        <taxon>Dikarya</taxon>
        <taxon>Ascomycota</taxon>
        <taxon>Pezizomycotina</taxon>
        <taxon>Sordariomycetes</taxon>
        <taxon>Hypocreomycetidae</taxon>
        <taxon>Glomerellales</taxon>
        <taxon>Glomerellaceae</taxon>
        <taxon>Colletotrichum</taxon>
        <taxon>Colletotrichum graminicola species complex</taxon>
    </lineage>
</organism>
<dbReference type="Gene3D" id="3.30.559.10">
    <property type="entry name" value="Chloramphenicol acetyltransferase-like domain"/>
    <property type="match status" value="1"/>
</dbReference>
<dbReference type="SUPFAM" id="SSF47336">
    <property type="entry name" value="ACP-like"/>
    <property type="match status" value="1"/>
</dbReference>
<comment type="caution">
    <text evidence="2">The sequence shown here is derived from an EMBL/GenBank/DDBJ whole genome shotgun (WGS) entry which is preliminary data.</text>
</comment>
<dbReference type="GO" id="GO:0003824">
    <property type="term" value="F:catalytic activity"/>
    <property type="evidence" value="ECO:0007669"/>
    <property type="project" value="InterPro"/>
</dbReference>
<dbReference type="InterPro" id="IPR023213">
    <property type="entry name" value="CAT-like_dom_sf"/>
</dbReference>
<name>A0AAD8PMK3_9PEZI</name>
<dbReference type="GeneID" id="85444631"/>
<dbReference type="GO" id="GO:0044550">
    <property type="term" value="P:secondary metabolite biosynthetic process"/>
    <property type="evidence" value="ECO:0007669"/>
    <property type="project" value="TreeGrafter"/>
</dbReference>
<feature type="domain" description="Carrier" evidence="1">
    <location>
        <begin position="1"/>
        <end position="69"/>
    </location>
</feature>
<sequence>MFDSYQTGRLNSTIAAIGLEDEFIALGGDSDNAMKVARRCREAGLRVLTVDILSHPTIHELVRFVEARDSGADYGDTCAGHSGLAPKVYDDGDEPFVLSLGDLRLPPDLCPNNIAYVMPCTPLQEDYWHLFSTNPAPERPGVMTNCFEISRLDGLGTVDPYQAAVAWQMMADHHPMLRTRFVPLAELGVAPGRFGPLPLGTIMQVVMRRWRVDCTVVHVDSDSEQDIKQYSAVHTANSLYRAKPAACVSVRLFVTPARRVYMNVFLWHISADFVSTGVFMSDFDRFYRGILPNRPAPGFDLYVHELGLMTRRGQADVQAGTRYWIDYLHGVKSCRLLPRHLGVVDRRSSSAYSDPDGNELTCVTNLGRVSCRLFLCSMYAKYCRGSHVLPSTIFRLAYALNLSKYTGQEDVCFTYIISDRDRDIPNIDSIFGMMMTYFYVKIRATPSARLSDLMQQLHYDDLAHRRHMIYRPTDVARALGHDDEYGVLPVTNVRFNDRRLDVPRGPELGYRGVIANLVQEASTCFLCRCNYTSGLSLLTVRQLSMSLILIPSTDRDYASAHFTFKKVQYSEESVQQFADMYACIFHAVASGSFDTVADVMAHMENGVPGLQKKPS</sequence>
<dbReference type="PROSITE" id="PS50075">
    <property type="entry name" value="CARRIER"/>
    <property type="match status" value="1"/>
</dbReference>
<dbReference type="GO" id="GO:0043041">
    <property type="term" value="P:amino acid activation for nonribosomal peptide biosynthetic process"/>
    <property type="evidence" value="ECO:0007669"/>
    <property type="project" value="TreeGrafter"/>
</dbReference>
<dbReference type="Gene3D" id="1.10.1200.10">
    <property type="entry name" value="ACP-like"/>
    <property type="match status" value="1"/>
</dbReference>
<proteinExistence type="predicted"/>
<dbReference type="InterPro" id="IPR001242">
    <property type="entry name" value="Condensation_dom"/>
</dbReference>
<evidence type="ECO:0000313" key="3">
    <source>
        <dbReference type="Proteomes" id="UP001230504"/>
    </source>
</evidence>
<dbReference type="PANTHER" id="PTHR45527:SF12">
    <property type="entry name" value="NONRIBOSOMAL PEPTIDE SYNTHETASE IVOA"/>
    <property type="match status" value="1"/>
</dbReference>
<dbReference type="Pfam" id="PF00668">
    <property type="entry name" value="Condensation"/>
    <property type="match status" value="1"/>
</dbReference>
<dbReference type="Proteomes" id="UP001230504">
    <property type="component" value="Unassembled WGS sequence"/>
</dbReference>
<gene>
    <name evidence="2" type="ORF">LY79DRAFT_584314</name>
</gene>
<dbReference type="PANTHER" id="PTHR45527">
    <property type="entry name" value="NONRIBOSOMAL PEPTIDE SYNTHETASE"/>
    <property type="match status" value="1"/>
</dbReference>
<dbReference type="Gene3D" id="3.30.559.30">
    <property type="entry name" value="Nonribosomal peptide synthetase, condensation domain"/>
    <property type="match status" value="1"/>
</dbReference>